<dbReference type="PANTHER" id="PTHR45339:SF1">
    <property type="entry name" value="HYBRID SIGNAL TRANSDUCTION HISTIDINE KINASE J"/>
    <property type="match status" value="1"/>
</dbReference>
<reference evidence="5 6" key="2">
    <citation type="journal article" date="2018" name="J. Invertebr. Pathol.">
        <title>'Candidatus Aquirickettsiella gammari' (Gammaproteobacteria: Legionellales: Coxiellaceae): A bacterial pathogen of the freshwater crustacean Gammarus fossarum (Malacostraca: Amphipoda).</title>
        <authorList>
            <person name="Bojko J."/>
            <person name="Dunn A.M."/>
            <person name="Stebbing P.D."/>
            <person name="van Aerle R."/>
            <person name="Bacela-Spychalska K."/>
            <person name="Bean T.P."/>
            <person name="Urrutia A."/>
            <person name="Stentiford G.D."/>
        </authorList>
    </citation>
    <scope>NUCLEOTIDE SEQUENCE [LARGE SCALE GENOMIC DNA]</scope>
    <source>
        <strain evidence="5">RA15029</strain>
    </source>
</reference>
<dbReference type="CDD" id="cd17546">
    <property type="entry name" value="REC_hyHK_CKI1_RcsC-like"/>
    <property type="match status" value="1"/>
</dbReference>
<proteinExistence type="predicted"/>
<dbReference type="PANTHER" id="PTHR45339">
    <property type="entry name" value="HYBRID SIGNAL TRANSDUCTION HISTIDINE KINASE J"/>
    <property type="match status" value="1"/>
</dbReference>
<dbReference type="SMART" id="SM00448">
    <property type="entry name" value="REC"/>
    <property type="match status" value="1"/>
</dbReference>
<dbReference type="GO" id="GO:0000160">
    <property type="term" value="P:phosphorelay signal transduction system"/>
    <property type="evidence" value="ECO:0007669"/>
    <property type="project" value="UniProtKB-KW"/>
</dbReference>
<dbReference type="InterPro" id="IPR011006">
    <property type="entry name" value="CheY-like_superfamily"/>
</dbReference>
<dbReference type="InterPro" id="IPR001789">
    <property type="entry name" value="Sig_transdc_resp-reg_receiver"/>
</dbReference>
<organism evidence="5 6">
    <name type="scientific">Candidatus Aquirickettsiella gammari</name>
    <dbReference type="NCBI Taxonomy" id="2016198"/>
    <lineage>
        <taxon>Bacteria</taxon>
        <taxon>Pseudomonadati</taxon>
        <taxon>Pseudomonadota</taxon>
        <taxon>Gammaproteobacteria</taxon>
        <taxon>Legionellales</taxon>
        <taxon>Coxiellaceae</taxon>
        <taxon>Candidatus Aquirickettsiella</taxon>
    </lineage>
</organism>
<dbReference type="Gene3D" id="1.10.287.130">
    <property type="match status" value="1"/>
</dbReference>
<dbReference type="AlphaFoldDB" id="A0A370CIS6"/>
<keyword evidence="2" id="KW-0902">Two-component regulatory system</keyword>
<dbReference type="Gene3D" id="3.40.50.2300">
    <property type="match status" value="1"/>
</dbReference>
<keyword evidence="6" id="KW-1185">Reference proteome</keyword>
<evidence type="ECO:0000313" key="6">
    <source>
        <dbReference type="Proteomes" id="UP000226429"/>
    </source>
</evidence>
<dbReference type="SUPFAM" id="SSF52172">
    <property type="entry name" value="CheY-like"/>
    <property type="match status" value="1"/>
</dbReference>
<evidence type="ECO:0000256" key="2">
    <source>
        <dbReference type="ARBA" id="ARBA00023012"/>
    </source>
</evidence>
<feature type="modified residue" description="4-aspartylphosphate" evidence="3">
    <location>
        <position position="138"/>
    </location>
</feature>
<dbReference type="PROSITE" id="PS50110">
    <property type="entry name" value="RESPONSE_REGULATORY"/>
    <property type="match status" value="1"/>
</dbReference>
<protein>
    <submittedName>
        <fullName evidence="5">Response regulator</fullName>
    </submittedName>
</protein>
<dbReference type="Proteomes" id="UP000226429">
    <property type="component" value="Unassembled WGS sequence"/>
</dbReference>
<evidence type="ECO:0000256" key="1">
    <source>
        <dbReference type="ARBA" id="ARBA00022553"/>
    </source>
</evidence>
<accession>A0A370CIS6</accession>
<gene>
    <name evidence="5" type="ORF">CFE62_003635</name>
</gene>
<comment type="caution">
    <text evidence="5">The sequence shown here is derived from an EMBL/GenBank/DDBJ whole genome shotgun (WGS) entry which is preliminary data.</text>
</comment>
<name>A0A370CIS6_9COXI</name>
<feature type="domain" description="Response regulatory" evidence="4">
    <location>
        <begin position="89"/>
        <end position="206"/>
    </location>
</feature>
<evidence type="ECO:0000313" key="5">
    <source>
        <dbReference type="EMBL" id="RDH40460.1"/>
    </source>
</evidence>
<evidence type="ECO:0000259" key="4">
    <source>
        <dbReference type="PROSITE" id="PS50110"/>
    </source>
</evidence>
<dbReference type="Pfam" id="PF00072">
    <property type="entry name" value="Response_reg"/>
    <property type="match status" value="1"/>
</dbReference>
<evidence type="ECO:0000256" key="3">
    <source>
        <dbReference type="PROSITE-ProRule" id="PRU00169"/>
    </source>
</evidence>
<keyword evidence="1 3" id="KW-0597">Phosphoprotein</keyword>
<sequence>MKMLLLPNAVNQLNHELRTSLTTILGTVMLLDKEVLIFNRKLYLQDLKKYVQDLLSFVDRLPGLVEEVSLTQGAPDEVKTTPLNTYPFKVLLVEDTPIIQIVHKRMLENLGYEVELVCSAEKALYKINTTTYDVILMDIGLPGMSGIDAAVEIRRQEQHGQNVPIIVLTAYSDKKMYQDCVNAGINDIVTKPVSQEELQSLMAHYTNKQMTVSI</sequence>
<dbReference type="EMBL" id="NMOS02000008">
    <property type="protein sequence ID" value="RDH40460.1"/>
    <property type="molecule type" value="Genomic_DNA"/>
</dbReference>
<reference evidence="5 6" key="1">
    <citation type="journal article" date="2017" name="Int. J. Syst. Evol. Microbiol.">
        <title>Aquarickettsiella crustaci n. gen. n. sp. (Gammaproteobacteria: Legionellales: Coxiellaceae); a bacterial pathogen of the freshwater crustacean: Gammarus fossarum (Malacostraca: Amphipoda).</title>
        <authorList>
            <person name="Bojko J."/>
            <person name="Dunn A.M."/>
            <person name="Stebbing P.D."/>
            <person name="Van Aerle R."/>
            <person name="Bacela-Spychalska K."/>
            <person name="Bean T.P."/>
            <person name="Stentiford G.D."/>
        </authorList>
    </citation>
    <scope>NUCLEOTIDE SEQUENCE [LARGE SCALE GENOMIC DNA]</scope>
    <source>
        <strain evidence="5">RA15029</strain>
    </source>
</reference>